<feature type="compositionally biased region" description="Basic residues" evidence="1">
    <location>
        <begin position="2087"/>
        <end position="2106"/>
    </location>
</feature>
<gene>
    <name evidence="2" type="ORF">Cvel_20183</name>
</gene>
<dbReference type="EMBL" id="CDMZ01000876">
    <property type="protein sequence ID" value="CEM23144.1"/>
    <property type="molecule type" value="Genomic_DNA"/>
</dbReference>
<feature type="region of interest" description="Disordered" evidence="1">
    <location>
        <begin position="1683"/>
        <end position="2168"/>
    </location>
</feature>
<feature type="compositionally biased region" description="Basic and acidic residues" evidence="1">
    <location>
        <begin position="965"/>
        <end position="976"/>
    </location>
</feature>
<feature type="region of interest" description="Disordered" evidence="1">
    <location>
        <begin position="505"/>
        <end position="539"/>
    </location>
</feature>
<feature type="compositionally biased region" description="Basic and acidic residues" evidence="1">
    <location>
        <begin position="359"/>
        <end position="369"/>
    </location>
</feature>
<sequence>MSAGALPLAASAGALPDEREHLVARLEQLGGEIRWFAVHMGDERLGATATTWQNLQTTVTIPPQRIQSLLPPCLEMARDACLALSASVLAASPAAASHEAVPAGGDSPRRCLRRAVVLRLRNVFFRMLADFSLLLDCCLRDTRSTDSVQKECKTKTLPEIFVAVSLLCSFYSWLEEKFRSIRIGGGPRDDVRPSGSLEKGKGGETEEEWVRVCDGLELPLPSRKLWNPPPSIGNSGCFLASLMGDFDRRVRRLAVSAFGRLVVEGMQAVVWEGSRLRRREKEKEQEGSGEVLTGGLEALRAADLTRTLGPFPLEWYALHSARSFRSPLALLLVALLKPPFFEKNRYVPVAGAVAQGEGRGPRGEKRPRVEGASGGGREKEKGPSVVWRPEMDLQVGGQAEMETETGTGGDRAPMWGRTDDIQLAQAEGAAAGDGDAERNRWGQIKTADIWGCLLFAIDDEHPETRVAALRSVASVLQNLPFGAALRRENETVGVGSLPEGKVSGFYQTNSNIGGRGGRGGGQKRSRWGTQAPPPVSAGGMARETMTEAALAQAPSSTRRMVLESAGPNRGGALLSVDVPQSEPDLILDALHQPLLELLGDEALQVRRAAARLLVLTSRRRPLKDGALKKTVQGLRDRCKRARLVLISLFGGATLAPQQKQEALMFSVTSLSDPSVSPWILKDLRAVARAMQRIGKRHPQETCRAIDRLVGPEDFSSATDDRQRLLHSVLFCNALPKAPTLVSQVPAALILQLPLFRRLYPGLFPPLSVMAHWSPSALAGMKAGSVIEGRQTERERRRLLEGPFPLLPGFCTPKQAVDLISLHPPPSRLISANTLLPALSDSGESEVLQGEEKNRCPEDDFVLQLLASASGSRDRGGGVGAERRLSPPEASNAPKATPDANTKEGSGALAWVWLCVDDRDESIGESGVEERVWKKRRRFERRPTDMGGAWASVGPSGPWGTFDVGGTEKESGSKKGSSDLSGMSSISDVSDGSVAADISTPFPLSRFPSAVSLKTEAKSEAKSQSARSRGRRSSKGKGRASKEVGEEILQQIAVDISEGSESSDAENLVEIVEEEGEPSPSPAERKMRKLIPTLRPYGAILGDLDASMFSLFAHVVDLTGRALPLLRNVLCLEPGTSREAMSARGSCSLNEAVEGMERLLESLESVQTNIRSVHLSMVQQSLHNAVETEEICRTIGLRNFVGSECALVLVSSLRLFCRLRLVMEDRDGTVATKRTASFSHDSAEEKLVSLAEKGGLELSAANRLQEALDDFRSVATLVGRLWTFLGVWGCGGQAVGGQTEGSQMGVKRDDADLSGNEKMLGLMSNASLLCRDCVGGARAALASVLLRAPLCCSYCGRCFLGVDVPTDSGAAWDQGEVSNCVCCKERVGYKSPPGPLYLERLPQARSLLERHFLSIPDRALEVQQNLEWPDCGVRSFVSAPRRTPIGVSAVQQQPWMIAPLGLLSFKLGLAYSGEKAIRVRKWTNSHPFLSVSSDLSGTVSCVAGGIEREGSRIHGREREGDGKSCAWVSLSGSSMHEESMSLLPAALPSGARPSWVQQADAAGESTRLSSLLPHGGGGGVSLLHVLPLRLGLSVSVSISVRVSGWAPSEMSADCFGSLIRSLETLQLELHALVPSVLCRQKRLTGAENKKGDNISVRIRDKGPSGPAAAWEHLAAFAQGWESVPEPKPQLVPPSLRVPAGYEDLPLKSPPPTAHHAQPSSSSSSSSSVLLPAVTLKQSPKAGRSKTHQQSYAELEQGELISSDSEEEEEDSKSNAQNDNEEQTETTRRQASNHEILAHSPSSLRQNSLSLSPPSGDHPNAGGSSEVILRARKGTHAVLTARPGAPSTTEEPKMHVRLSPPPPPRRVTLTQGPRAGLPSPSGGVRLSPAPASRAVSLSSASPSPEPRRPRSPSPAASASGDSGGKGPAEGFEGLRLKRKADAEAEERREGEGRGQGRGESGDATEGDIGRAPGEGGGDGAGKKRRVASNSSDLHVPPHPSAEVPEGGLSASGQGEEESSDGSVEVIGEDNGKRRRAMILRWRGRGRGRGRGTRLHANPSEPASVVDLSDSDNEAAGEKPQQNGPTRLGVPKRKGNQGAPKKKPQRRRREFPLIPFPRGDISEGEEEKGGGGKESGIPEKKKGGEDHKGDEESRKAHRAFGQSRSSTSVEQVSVPLTLMCSFIRPGRGRGSVGDEKERRLSVPSEVLFSGSLGLRASGETSAACEVTCWVSSRTAEADCAERSASSSPMPPPPLDKNTSGSACAAPRPQKEGGDLSSSPHGDDGLCSSVLRPLLASPLKHCRVSEVFSFFVRPAR</sequence>
<dbReference type="InterPro" id="IPR016024">
    <property type="entry name" value="ARM-type_fold"/>
</dbReference>
<feature type="compositionally biased region" description="Low complexity" evidence="1">
    <location>
        <begin position="1885"/>
        <end position="1900"/>
    </location>
</feature>
<feature type="compositionally biased region" description="Basic and acidic residues" evidence="1">
    <location>
        <begin position="1930"/>
        <end position="1958"/>
    </location>
</feature>
<reference evidence="2" key="1">
    <citation type="submission" date="2014-11" db="EMBL/GenBank/DDBJ databases">
        <authorList>
            <person name="Otto D Thomas"/>
            <person name="Naeem Raeece"/>
        </authorList>
    </citation>
    <scope>NUCLEOTIDE SEQUENCE</scope>
</reference>
<name>A0A0G4G4W5_9ALVE</name>
<proteinExistence type="predicted"/>
<accession>A0A0G4G4W5</accession>
<evidence type="ECO:0000313" key="2">
    <source>
        <dbReference type="EMBL" id="CEM23144.1"/>
    </source>
</evidence>
<feature type="compositionally biased region" description="Polar residues" evidence="1">
    <location>
        <begin position="2159"/>
        <end position="2168"/>
    </location>
</feature>
<feature type="region of interest" description="Disordered" evidence="1">
    <location>
        <begin position="869"/>
        <end position="903"/>
    </location>
</feature>
<dbReference type="SUPFAM" id="SSF48371">
    <property type="entry name" value="ARM repeat"/>
    <property type="match status" value="1"/>
</dbReference>
<feature type="region of interest" description="Disordered" evidence="1">
    <location>
        <begin position="944"/>
        <end position="985"/>
    </location>
</feature>
<feature type="compositionally biased region" description="Basic and acidic residues" evidence="1">
    <location>
        <begin position="2124"/>
        <end position="2151"/>
    </location>
</feature>
<dbReference type="VEuPathDB" id="CryptoDB:Cvel_20183"/>
<feature type="compositionally biased region" description="Polar residues" evidence="1">
    <location>
        <begin position="1798"/>
        <end position="1811"/>
    </location>
</feature>
<organism evidence="2">
    <name type="scientific">Chromera velia CCMP2878</name>
    <dbReference type="NCBI Taxonomy" id="1169474"/>
    <lineage>
        <taxon>Eukaryota</taxon>
        <taxon>Sar</taxon>
        <taxon>Alveolata</taxon>
        <taxon>Colpodellida</taxon>
        <taxon>Chromeraceae</taxon>
        <taxon>Chromera</taxon>
    </lineage>
</organism>
<feature type="compositionally biased region" description="Basic residues" evidence="1">
    <location>
        <begin position="2030"/>
        <end position="2051"/>
    </location>
</feature>
<feature type="region of interest" description="Disordered" evidence="1">
    <location>
        <begin position="1013"/>
        <end position="1043"/>
    </location>
</feature>
<protein>
    <recommendedName>
        <fullName evidence="3">Sister chromatid cohesion protein</fullName>
    </recommendedName>
</protein>
<feature type="region of interest" description="Disordered" evidence="1">
    <location>
        <begin position="2236"/>
        <end position="2279"/>
    </location>
</feature>
<evidence type="ECO:0000256" key="1">
    <source>
        <dbReference type="SAM" id="MobiDB-lite"/>
    </source>
</evidence>
<feature type="compositionally biased region" description="Basic and acidic residues" evidence="1">
    <location>
        <begin position="871"/>
        <end position="885"/>
    </location>
</feature>
<feature type="compositionally biased region" description="Basic residues" evidence="1">
    <location>
        <begin position="1027"/>
        <end position="1038"/>
    </location>
</feature>
<evidence type="ECO:0008006" key="3">
    <source>
        <dbReference type="Google" id="ProtNLM"/>
    </source>
</evidence>
<feature type="region of interest" description="Disordered" evidence="1">
    <location>
        <begin position="354"/>
        <end position="388"/>
    </location>
</feature>